<dbReference type="KEGG" id="mlir:LPB04_16020"/>
<gene>
    <name evidence="3" type="ORF">LPB04_16020</name>
</gene>
<evidence type="ECO:0000256" key="2">
    <source>
        <dbReference type="SAM" id="SignalP"/>
    </source>
</evidence>
<dbReference type="AlphaFoldDB" id="A0A7L9U0J4"/>
<feature type="region of interest" description="Disordered" evidence="1">
    <location>
        <begin position="40"/>
        <end position="121"/>
    </location>
</feature>
<feature type="chain" id="PRO_5033007230" evidence="2">
    <location>
        <begin position="27"/>
        <end position="172"/>
    </location>
</feature>
<organism evidence="3 4">
    <name type="scientific">Massilia litorea</name>
    <dbReference type="NCBI Taxonomy" id="2769491"/>
    <lineage>
        <taxon>Bacteria</taxon>
        <taxon>Pseudomonadati</taxon>
        <taxon>Pseudomonadota</taxon>
        <taxon>Betaproteobacteria</taxon>
        <taxon>Burkholderiales</taxon>
        <taxon>Oxalobacteraceae</taxon>
        <taxon>Telluria group</taxon>
        <taxon>Massilia</taxon>
    </lineage>
</organism>
<name>A0A7L9U0J4_9BURK</name>
<sequence>MPRSLRPSLSRCAAVLLFCCAGLAQAQFVWIGPNGTRVYSDQPPPPGTPAAKILKGPGRAAPPQVLEAGKEAKEEDKAPAPAKPKPPTLAEREADYRKRRQESEDAQRKSQAQAQQAAAQAEYCENLRKHKRLYDSGIRIADVGADGQKRFVSDAERAALAERTASEMKECR</sequence>
<feature type="signal peptide" evidence="2">
    <location>
        <begin position="1"/>
        <end position="26"/>
    </location>
</feature>
<dbReference type="Proteomes" id="UP000593875">
    <property type="component" value="Chromosome"/>
</dbReference>
<dbReference type="EMBL" id="CP062941">
    <property type="protein sequence ID" value="QOL48468.1"/>
    <property type="molecule type" value="Genomic_DNA"/>
</dbReference>
<feature type="compositionally biased region" description="Basic and acidic residues" evidence="1">
    <location>
        <begin position="68"/>
        <end position="78"/>
    </location>
</feature>
<keyword evidence="2" id="KW-0732">Signal</keyword>
<evidence type="ECO:0000256" key="1">
    <source>
        <dbReference type="SAM" id="MobiDB-lite"/>
    </source>
</evidence>
<feature type="compositionally biased region" description="Basic and acidic residues" evidence="1">
    <location>
        <begin position="90"/>
        <end position="108"/>
    </location>
</feature>
<reference evidence="3 4" key="1">
    <citation type="submission" date="2020-10" db="EMBL/GenBank/DDBJ databases">
        <title>Genome sequencing of Massilia sp. LPB0304.</title>
        <authorList>
            <person name="Kim J."/>
        </authorList>
    </citation>
    <scope>NUCLEOTIDE SEQUENCE [LARGE SCALE GENOMIC DNA]</scope>
    <source>
        <strain evidence="3 4">LPB0304</strain>
    </source>
</reference>
<accession>A0A7L9U0J4</accession>
<keyword evidence="4" id="KW-1185">Reference proteome</keyword>
<evidence type="ECO:0000313" key="4">
    <source>
        <dbReference type="Proteomes" id="UP000593875"/>
    </source>
</evidence>
<evidence type="ECO:0000313" key="3">
    <source>
        <dbReference type="EMBL" id="QOL48468.1"/>
    </source>
</evidence>
<dbReference type="RefSeq" id="WP_193685511.1">
    <property type="nucleotide sequence ID" value="NZ_CP062941.1"/>
</dbReference>
<protein>
    <submittedName>
        <fullName evidence="3">DUF4124 domain-containing protein</fullName>
    </submittedName>
</protein>
<feature type="compositionally biased region" description="Low complexity" evidence="1">
    <location>
        <begin position="111"/>
        <end position="121"/>
    </location>
</feature>
<proteinExistence type="predicted"/>